<feature type="region of interest" description="Disordered" evidence="2">
    <location>
        <begin position="80"/>
        <end position="262"/>
    </location>
</feature>
<dbReference type="EMBL" id="JACEEZ010006612">
    <property type="protein sequence ID" value="KAG0724636.1"/>
    <property type="molecule type" value="Genomic_DNA"/>
</dbReference>
<proteinExistence type="predicted"/>
<evidence type="ECO:0000313" key="3">
    <source>
        <dbReference type="EMBL" id="KAG0724636.1"/>
    </source>
</evidence>
<evidence type="ECO:0000313" key="4">
    <source>
        <dbReference type="Proteomes" id="UP000770661"/>
    </source>
</evidence>
<dbReference type="Pfam" id="PF13300">
    <property type="entry name" value="DUF4078"/>
    <property type="match status" value="1"/>
</dbReference>
<dbReference type="PANTHER" id="PTHR15885">
    <property type="entry name" value="COILED-COIL DOMAIN-CONTAINING PROTEIN 174"/>
    <property type="match status" value="1"/>
</dbReference>
<dbReference type="OrthoDB" id="333551at2759"/>
<gene>
    <name evidence="3" type="primary">CCDC174_0</name>
    <name evidence="3" type="ORF">GWK47_040162</name>
</gene>
<reference evidence="3" key="1">
    <citation type="submission" date="2020-07" db="EMBL/GenBank/DDBJ databases">
        <title>The High-quality genome of the commercially important snow crab, Chionoecetes opilio.</title>
        <authorList>
            <person name="Jeong J.-H."/>
            <person name="Ryu S."/>
        </authorList>
    </citation>
    <scope>NUCLEOTIDE SEQUENCE</scope>
    <source>
        <strain evidence="3">MADBK_172401_WGS</strain>
        <tissue evidence="3">Digestive gland</tissue>
    </source>
</reference>
<name>A0A8J5CXR5_CHIOP</name>
<dbReference type="InterPro" id="IPR025066">
    <property type="entry name" value="CCDC174-like"/>
</dbReference>
<comment type="caution">
    <text evidence="3">The sequence shown here is derived from an EMBL/GenBank/DDBJ whole genome shotgun (WGS) entry which is preliminary data.</text>
</comment>
<dbReference type="PANTHER" id="PTHR15885:SF1">
    <property type="entry name" value="COILED-COIL DOMAIN-CONTAINING PROTEIN 174"/>
    <property type="match status" value="1"/>
</dbReference>
<keyword evidence="1" id="KW-0175">Coiled coil</keyword>
<protein>
    <submittedName>
        <fullName evidence="3">Coiled-coil domain-containing protein 174</fullName>
    </submittedName>
</protein>
<keyword evidence="4" id="KW-1185">Reference proteome</keyword>
<feature type="compositionally biased region" description="Polar residues" evidence="2">
    <location>
        <begin position="204"/>
        <end position="214"/>
    </location>
</feature>
<dbReference type="Proteomes" id="UP000770661">
    <property type="component" value="Unassembled WGS sequence"/>
</dbReference>
<accession>A0A8J5CXR5</accession>
<sequence length="285" mass="32752">MEEAEEKTTLDPHQLEDLHREALRQKWETEEEINTTKKDLHYQDVLYNEARTHGAGFLKFSRDDKERKAQMELLRDLRAETQRAETTTAAAAAKRQKAMKARLEKVRQRKRLKMGLPMKDDDRLKTPPGSEGEEEEEQVVEPTPPPSSSPPRKKVGGVREWDLGKDGVTSTLTQEEWVLRQRSQRSQEFAPPSSYNFREERSQAPMSTSYQPQSPKARVRSNSPSPPPDPKEPFRKERQPEFAPPATHEYYGPTTSRGRTHHRVAASDMEAAITKGLSHLRKMSN</sequence>
<evidence type="ECO:0000256" key="2">
    <source>
        <dbReference type="SAM" id="MobiDB-lite"/>
    </source>
</evidence>
<evidence type="ECO:0000256" key="1">
    <source>
        <dbReference type="ARBA" id="ARBA00023054"/>
    </source>
</evidence>
<dbReference type="AlphaFoldDB" id="A0A8J5CXR5"/>
<feature type="compositionally biased region" description="Basic and acidic residues" evidence="2">
    <location>
        <begin position="229"/>
        <end position="240"/>
    </location>
</feature>
<organism evidence="3 4">
    <name type="scientific">Chionoecetes opilio</name>
    <name type="common">Atlantic snow crab</name>
    <name type="synonym">Cancer opilio</name>
    <dbReference type="NCBI Taxonomy" id="41210"/>
    <lineage>
        <taxon>Eukaryota</taxon>
        <taxon>Metazoa</taxon>
        <taxon>Ecdysozoa</taxon>
        <taxon>Arthropoda</taxon>
        <taxon>Crustacea</taxon>
        <taxon>Multicrustacea</taxon>
        <taxon>Malacostraca</taxon>
        <taxon>Eumalacostraca</taxon>
        <taxon>Eucarida</taxon>
        <taxon>Decapoda</taxon>
        <taxon>Pleocyemata</taxon>
        <taxon>Brachyura</taxon>
        <taxon>Eubrachyura</taxon>
        <taxon>Majoidea</taxon>
        <taxon>Majidae</taxon>
        <taxon>Chionoecetes</taxon>
    </lineage>
</organism>
<dbReference type="GO" id="GO:0005634">
    <property type="term" value="C:nucleus"/>
    <property type="evidence" value="ECO:0007669"/>
    <property type="project" value="TreeGrafter"/>
</dbReference>
<feature type="compositionally biased region" description="Low complexity" evidence="2">
    <location>
        <begin position="84"/>
        <end position="93"/>
    </location>
</feature>